<evidence type="ECO:0000313" key="6">
    <source>
        <dbReference type="Proteomes" id="UP000318081"/>
    </source>
</evidence>
<name>A0ABX5XUY1_9BACT</name>
<dbReference type="PANTHER" id="PTHR48078:SF6">
    <property type="entry name" value="L-THREONINE DEHYDRATASE CATABOLIC TDCB"/>
    <property type="match status" value="1"/>
</dbReference>
<dbReference type="Proteomes" id="UP000318081">
    <property type="component" value="Chromosome"/>
</dbReference>
<proteinExistence type="predicted"/>
<feature type="domain" description="Tryptophan synthase beta chain-like PALP" evidence="4">
    <location>
        <begin position="21"/>
        <end position="324"/>
    </location>
</feature>
<dbReference type="InterPro" id="IPR001926">
    <property type="entry name" value="TrpB-like_PALP"/>
</dbReference>
<organism evidence="5 6">
    <name type="scientific">Stieleria magnilauensis</name>
    <dbReference type="NCBI Taxonomy" id="2527963"/>
    <lineage>
        <taxon>Bacteria</taxon>
        <taxon>Pseudomonadati</taxon>
        <taxon>Planctomycetota</taxon>
        <taxon>Planctomycetia</taxon>
        <taxon>Pirellulales</taxon>
        <taxon>Pirellulaceae</taxon>
        <taxon>Stieleria</taxon>
    </lineage>
</organism>
<evidence type="ECO:0000256" key="1">
    <source>
        <dbReference type="ARBA" id="ARBA00001933"/>
    </source>
</evidence>
<dbReference type="SUPFAM" id="SSF53686">
    <property type="entry name" value="Tryptophan synthase beta subunit-like PLP-dependent enzymes"/>
    <property type="match status" value="1"/>
</dbReference>
<accession>A0ABX5XUY1</accession>
<dbReference type="InterPro" id="IPR036052">
    <property type="entry name" value="TrpB-like_PALP_sf"/>
</dbReference>
<protein>
    <submittedName>
        <fullName evidence="5">Threonine synthase</fullName>
        <ecNumber evidence="5">4.2.3.1</ecNumber>
    </submittedName>
</protein>
<keyword evidence="3 5" id="KW-0456">Lyase</keyword>
<evidence type="ECO:0000259" key="4">
    <source>
        <dbReference type="Pfam" id="PF00291"/>
    </source>
</evidence>
<gene>
    <name evidence="5" type="primary">thrC_1</name>
    <name evidence="5" type="ORF">TBK1r_26210</name>
</gene>
<dbReference type="GO" id="GO:0004795">
    <property type="term" value="F:threonine synthase activity"/>
    <property type="evidence" value="ECO:0007669"/>
    <property type="project" value="UniProtKB-EC"/>
</dbReference>
<evidence type="ECO:0000313" key="5">
    <source>
        <dbReference type="EMBL" id="QDV83679.1"/>
    </source>
</evidence>
<dbReference type="InterPro" id="IPR050147">
    <property type="entry name" value="Ser/Thr_Dehydratase"/>
</dbReference>
<evidence type="ECO:0000256" key="3">
    <source>
        <dbReference type="ARBA" id="ARBA00023239"/>
    </source>
</evidence>
<keyword evidence="2" id="KW-0663">Pyridoxal phosphate</keyword>
<evidence type="ECO:0000256" key="2">
    <source>
        <dbReference type="ARBA" id="ARBA00022898"/>
    </source>
</evidence>
<keyword evidence="6" id="KW-1185">Reference proteome</keyword>
<dbReference type="PANTHER" id="PTHR48078">
    <property type="entry name" value="THREONINE DEHYDRATASE, MITOCHONDRIAL-RELATED"/>
    <property type="match status" value="1"/>
</dbReference>
<reference evidence="5 6" key="1">
    <citation type="submission" date="2019-02" db="EMBL/GenBank/DDBJ databases">
        <title>Deep-cultivation of Planctomycetes and their phenomic and genomic characterization uncovers novel biology.</title>
        <authorList>
            <person name="Wiegand S."/>
            <person name="Jogler M."/>
            <person name="Boedeker C."/>
            <person name="Pinto D."/>
            <person name="Vollmers J."/>
            <person name="Rivas-Marin E."/>
            <person name="Kohn T."/>
            <person name="Peeters S.H."/>
            <person name="Heuer A."/>
            <person name="Rast P."/>
            <person name="Oberbeckmann S."/>
            <person name="Bunk B."/>
            <person name="Jeske O."/>
            <person name="Meyerdierks A."/>
            <person name="Storesund J.E."/>
            <person name="Kallscheuer N."/>
            <person name="Luecker S."/>
            <person name="Lage O.M."/>
            <person name="Pohl T."/>
            <person name="Merkel B.J."/>
            <person name="Hornburger P."/>
            <person name="Mueller R.-W."/>
            <person name="Bruemmer F."/>
            <person name="Labrenz M."/>
            <person name="Spormann A.M."/>
            <person name="Op den Camp H."/>
            <person name="Overmann J."/>
            <person name="Amann R."/>
            <person name="Jetten M.S.M."/>
            <person name="Mascher T."/>
            <person name="Medema M.H."/>
            <person name="Devos D.P."/>
            <person name="Kaster A.-K."/>
            <person name="Ovreas L."/>
            <person name="Rohde M."/>
            <person name="Galperin M.Y."/>
            <person name="Jogler C."/>
        </authorList>
    </citation>
    <scope>NUCLEOTIDE SEQUENCE [LARGE SCALE GENOMIC DNA]</scope>
    <source>
        <strain evidence="5 6">TBK1r</strain>
    </source>
</reference>
<dbReference type="EC" id="4.2.3.1" evidence="5"/>
<sequence>MSVWQWMDRYAPSIPEENCLSLGEGQTPCIRSRSIGAEFGIRNLFFKLETVNPSGSYKDRFAALAVSHMLANGQHTCLATSSGNTGAALAAYCAAAKIRCRIAVVESAPSAKLQQMLAYGAEIQRVREFGTDASVTGCVFEQLEAKSRQPGFALQISAFRYSPLGMQGVESIAFELQGQVPSQTGSVFCPAGGGGLTLAVARGFAKASGLASVHCVQPEGNDTIAGALREGSDEARSVRCSTKVSGLQVANVIDGNEVIAACRESGGTGHTVSDQEIFDAQKLLARAEGIFSEPAGAVALAGALKAARRGELDLDLPVVCLVTGSGFKDSSSIDAMNADAECPVVNADAMFAED</sequence>
<dbReference type="RefSeq" id="WP_419581282.1">
    <property type="nucleotide sequence ID" value="NZ_CP036432.1"/>
</dbReference>
<dbReference type="Pfam" id="PF00291">
    <property type="entry name" value="PALP"/>
    <property type="match status" value="1"/>
</dbReference>
<comment type="cofactor">
    <cofactor evidence="1">
        <name>pyridoxal 5'-phosphate</name>
        <dbReference type="ChEBI" id="CHEBI:597326"/>
    </cofactor>
</comment>
<dbReference type="EMBL" id="CP036432">
    <property type="protein sequence ID" value="QDV83679.1"/>
    <property type="molecule type" value="Genomic_DNA"/>
</dbReference>
<dbReference type="Gene3D" id="3.40.50.1100">
    <property type="match status" value="2"/>
</dbReference>